<evidence type="ECO:0000313" key="3">
    <source>
        <dbReference type="Proteomes" id="UP001165082"/>
    </source>
</evidence>
<gene>
    <name evidence="2" type="ORF">TrRE_jg13430</name>
</gene>
<feature type="non-terminal residue" evidence="2">
    <location>
        <position position="1"/>
    </location>
</feature>
<dbReference type="InterPro" id="IPR001680">
    <property type="entry name" value="WD40_rpt"/>
</dbReference>
<dbReference type="SUPFAM" id="SSF50978">
    <property type="entry name" value="WD40 repeat-like"/>
    <property type="match status" value="1"/>
</dbReference>
<proteinExistence type="predicted"/>
<dbReference type="InterPro" id="IPR036322">
    <property type="entry name" value="WD40_repeat_dom_sf"/>
</dbReference>
<dbReference type="Proteomes" id="UP001165082">
    <property type="component" value="Unassembled WGS sequence"/>
</dbReference>
<protein>
    <submittedName>
        <fullName evidence="2">Uncharacterized protein</fullName>
    </submittedName>
</protein>
<dbReference type="AlphaFoldDB" id="A0A9W7GAJ8"/>
<name>A0A9W7GAJ8_9STRA</name>
<dbReference type="SMART" id="SM00320">
    <property type="entry name" value="WD40"/>
    <property type="match status" value="3"/>
</dbReference>
<accession>A0A9W7GAJ8</accession>
<sequence>MEAIKSEISWADEEISLAHARIKQLKTIKNDLKKLSKVAKGGIAVDESAMREITSRAGPGGGKALSKVPSLPHAVNVGTGDMFSDYFITKGTVTPKTTLQTSAKVESFAVLAFKPKGAGPGRSSKRSKRKPNDFTTVANIIAVSTTDSMIHFFESDGTLITSYPATHVVTKFAFDSGDSPLLITGGKDGSVLFHNMTLWKNDHVIVGKRPRAKVVPGEFNKDGTPKRAKPPPPSKKNSNGIALVVHLESIADTPPSCYDGGKLPAVLGLSLYAPRGNGVNARKVVVSDDAGAVRLYFAKNGTMMRSFDLDVPQTSSSMAKTGVTLAIGTGSDVSFVHASKADKVLSRCDGISGTRVVSVAYDVLIPSYLYAGLDNGDVLVFDTKFRANKQASSAKATCKLLYKATSGGETIDGIFGLKGYLLSTASAGNSMSVHNTTSAREERTRYLVDNSANMHGKPYSGYGVAVSEGSGNKIE</sequence>
<evidence type="ECO:0000256" key="1">
    <source>
        <dbReference type="SAM" id="MobiDB-lite"/>
    </source>
</evidence>
<dbReference type="Gene3D" id="2.130.10.10">
    <property type="entry name" value="YVTN repeat-like/Quinoprotein amine dehydrogenase"/>
    <property type="match status" value="1"/>
</dbReference>
<evidence type="ECO:0000313" key="2">
    <source>
        <dbReference type="EMBL" id="GMI37969.1"/>
    </source>
</evidence>
<comment type="caution">
    <text evidence="2">The sequence shown here is derived from an EMBL/GenBank/DDBJ whole genome shotgun (WGS) entry which is preliminary data.</text>
</comment>
<reference evidence="2" key="1">
    <citation type="submission" date="2022-07" db="EMBL/GenBank/DDBJ databases">
        <title>Genome analysis of Parmales, a sister group of diatoms, reveals the evolutionary specialization of diatoms from phago-mixotrophs to photoautotrophs.</title>
        <authorList>
            <person name="Ban H."/>
            <person name="Sato S."/>
            <person name="Yoshikawa S."/>
            <person name="Kazumasa Y."/>
            <person name="Nakamura Y."/>
            <person name="Ichinomiya M."/>
            <person name="Saitoh K."/>
            <person name="Sato N."/>
            <person name="Blanc-Mathieu R."/>
            <person name="Endo H."/>
            <person name="Kuwata A."/>
            <person name="Ogata H."/>
        </authorList>
    </citation>
    <scope>NUCLEOTIDE SEQUENCE</scope>
</reference>
<dbReference type="OrthoDB" id="197479at2759"/>
<dbReference type="EMBL" id="BRXZ01007998">
    <property type="protein sequence ID" value="GMI37969.1"/>
    <property type="molecule type" value="Genomic_DNA"/>
</dbReference>
<keyword evidence="3" id="KW-1185">Reference proteome</keyword>
<dbReference type="InterPro" id="IPR015943">
    <property type="entry name" value="WD40/YVTN_repeat-like_dom_sf"/>
</dbReference>
<feature type="region of interest" description="Disordered" evidence="1">
    <location>
        <begin position="215"/>
        <end position="239"/>
    </location>
</feature>
<organism evidence="2 3">
    <name type="scientific">Triparma retinervis</name>
    <dbReference type="NCBI Taxonomy" id="2557542"/>
    <lineage>
        <taxon>Eukaryota</taxon>
        <taxon>Sar</taxon>
        <taxon>Stramenopiles</taxon>
        <taxon>Ochrophyta</taxon>
        <taxon>Bolidophyceae</taxon>
        <taxon>Parmales</taxon>
        <taxon>Triparmaceae</taxon>
        <taxon>Triparma</taxon>
    </lineage>
</organism>